<comment type="similarity">
    <text evidence="2">Belongs to the ABC-3 integral membrane protein family.</text>
</comment>
<feature type="transmembrane region" description="Helical" evidence="6">
    <location>
        <begin position="249"/>
        <end position="266"/>
    </location>
</feature>
<evidence type="ECO:0000256" key="6">
    <source>
        <dbReference type="SAM" id="Phobius"/>
    </source>
</evidence>
<feature type="transmembrane region" description="Helical" evidence="6">
    <location>
        <begin position="225"/>
        <end position="242"/>
    </location>
</feature>
<keyword evidence="5 6" id="KW-0472">Membrane</keyword>
<reference evidence="7 8" key="1">
    <citation type="journal article" date="2009" name="J. Bacteriol.">
        <title>Complete genome sequence of the anaerobic, protein-degrading hyperthermophilic crenarchaeon Desulfurococcus kamchatkensis.</title>
        <authorList>
            <person name="Ravin N.V."/>
            <person name="Mardanov A.V."/>
            <person name="Beletsky A.V."/>
            <person name="Kublanov I.V."/>
            <person name="Kolganova T.V."/>
            <person name="Lebedinsky A.V."/>
            <person name="Chernyh N.A."/>
            <person name="Bonch-Osmolovskaya E.A."/>
            <person name="Skryabin K.G."/>
        </authorList>
    </citation>
    <scope>NUCLEOTIDE SEQUENCE [LARGE SCALE GENOMIC DNA]</scope>
    <source>
        <strain evidence="8">DSM 18924 / JCM 16383 / VKM B-2413 / 1221n</strain>
    </source>
</reference>
<keyword evidence="4 6" id="KW-1133">Transmembrane helix</keyword>
<evidence type="ECO:0000256" key="3">
    <source>
        <dbReference type="ARBA" id="ARBA00022692"/>
    </source>
</evidence>
<dbReference type="GO" id="GO:0043190">
    <property type="term" value="C:ATP-binding cassette (ABC) transporter complex"/>
    <property type="evidence" value="ECO:0007669"/>
    <property type="project" value="InterPro"/>
</dbReference>
<gene>
    <name evidence="7" type="ordered locus">DKAM_0371</name>
</gene>
<feature type="transmembrane region" description="Helical" evidence="6">
    <location>
        <begin position="272"/>
        <end position="291"/>
    </location>
</feature>
<evidence type="ECO:0000313" key="8">
    <source>
        <dbReference type="Proteomes" id="UP000006903"/>
    </source>
</evidence>
<dbReference type="GO" id="GO:0055085">
    <property type="term" value="P:transmembrane transport"/>
    <property type="evidence" value="ECO:0007669"/>
    <property type="project" value="InterPro"/>
</dbReference>
<dbReference type="Pfam" id="PF00950">
    <property type="entry name" value="ABC-3"/>
    <property type="match status" value="1"/>
</dbReference>
<proteinExistence type="inferred from homology"/>
<dbReference type="KEGG" id="dka:DKAM_0371"/>
<dbReference type="InterPro" id="IPR001626">
    <property type="entry name" value="ABC_TroCD"/>
</dbReference>
<keyword evidence="3 6" id="KW-0812">Transmembrane</keyword>
<dbReference type="eggNOG" id="arCOG01006">
    <property type="taxonomic scope" value="Archaea"/>
</dbReference>
<dbReference type="PANTHER" id="PTHR30477:SF21">
    <property type="entry name" value="ABC-3 PROTEIN"/>
    <property type="match status" value="1"/>
</dbReference>
<feature type="transmembrane region" description="Helical" evidence="6">
    <location>
        <begin position="12"/>
        <end position="33"/>
    </location>
</feature>
<dbReference type="InterPro" id="IPR037294">
    <property type="entry name" value="ABC_BtuC-like"/>
</dbReference>
<accession>B8D3L6</accession>
<name>B8D3L6_DESA1</name>
<feature type="transmembrane region" description="Helical" evidence="6">
    <location>
        <begin position="62"/>
        <end position="83"/>
    </location>
</feature>
<organism evidence="7 8">
    <name type="scientific">Desulfurococcus amylolyticus (strain DSM 18924 / JCM 16383 / VKM B-2413 / 1221n)</name>
    <name type="common">Desulfurococcus kamchatkensis</name>
    <dbReference type="NCBI Taxonomy" id="490899"/>
    <lineage>
        <taxon>Archaea</taxon>
        <taxon>Thermoproteota</taxon>
        <taxon>Thermoprotei</taxon>
        <taxon>Desulfurococcales</taxon>
        <taxon>Desulfurococcaceae</taxon>
        <taxon>Desulfurococcus</taxon>
    </lineage>
</organism>
<dbReference type="EMBL" id="CP001140">
    <property type="protein sequence ID" value="ACL10697.1"/>
    <property type="molecule type" value="Genomic_DNA"/>
</dbReference>
<dbReference type="PANTHER" id="PTHR30477">
    <property type="entry name" value="ABC-TRANSPORTER METAL-BINDING PROTEIN"/>
    <property type="match status" value="1"/>
</dbReference>
<protein>
    <submittedName>
        <fullName evidence="7">ABC-type Mn2+/Zn2+ transport system, permease component</fullName>
    </submittedName>
</protein>
<feature type="transmembrane region" description="Helical" evidence="6">
    <location>
        <begin position="162"/>
        <end position="180"/>
    </location>
</feature>
<dbReference type="AlphaFoldDB" id="B8D3L6"/>
<dbReference type="Proteomes" id="UP000006903">
    <property type="component" value="Chromosome"/>
</dbReference>
<dbReference type="SUPFAM" id="SSF81345">
    <property type="entry name" value="ABC transporter involved in vitamin B12 uptake, BtuC"/>
    <property type="match status" value="1"/>
</dbReference>
<feature type="transmembrane region" description="Helical" evidence="6">
    <location>
        <begin position="89"/>
        <end position="108"/>
    </location>
</feature>
<evidence type="ECO:0000256" key="2">
    <source>
        <dbReference type="ARBA" id="ARBA00008034"/>
    </source>
</evidence>
<dbReference type="Gene3D" id="1.10.3470.10">
    <property type="entry name" value="ABC transporter involved in vitamin B12 uptake, BtuC"/>
    <property type="match status" value="1"/>
</dbReference>
<comment type="subcellular location">
    <subcellularLocation>
        <location evidence="1">Membrane</location>
        <topology evidence="1">Multi-pass membrane protein</topology>
    </subcellularLocation>
</comment>
<evidence type="ECO:0000313" key="7">
    <source>
        <dbReference type="EMBL" id="ACL10697.1"/>
    </source>
</evidence>
<evidence type="ECO:0000256" key="1">
    <source>
        <dbReference type="ARBA" id="ARBA00004141"/>
    </source>
</evidence>
<feature type="transmembrane region" description="Helical" evidence="6">
    <location>
        <begin position="120"/>
        <end position="142"/>
    </location>
</feature>
<feature type="transmembrane region" description="Helical" evidence="6">
    <location>
        <begin position="200"/>
        <end position="219"/>
    </location>
</feature>
<feature type="transmembrane region" description="Helical" evidence="6">
    <location>
        <begin position="39"/>
        <end position="57"/>
    </location>
</feature>
<evidence type="ECO:0000256" key="4">
    <source>
        <dbReference type="ARBA" id="ARBA00022989"/>
    </source>
</evidence>
<sequence length="296" mass="32068">MTPGARRRSSSLLACIIVSIVFLVSLVFSSRVIGVDKVIAYWLTGLSLSLVGLLAYYRGLEFLVSGSIHNSFLAATLGYIFALIFGVNIYYSAIPVGLMLTYLAGYLIHRGIDPNKVSSFMVSFSSSMGVLLAYYVLTMFPAQYSLSSIMLGDPVLMSRQDVLVTTVISIIVVTVVILIYNKIILLSIDPVSARIAGVRIGYYDFITYTLIGLATIGLLRISGYIMEHVMILLPAIVGARISRSSKEHLLLTLLVSTTSTMLGYVAAVNYGLSPVGVSGFILVIAFLYVALTGWGR</sequence>
<evidence type="ECO:0000256" key="5">
    <source>
        <dbReference type="ARBA" id="ARBA00023136"/>
    </source>
</evidence>
<dbReference type="HOGENOM" id="CLU_094088_0_0_2"/>
<dbReference type="STRING" id="490899.DKAM_0371"/>